<name>A0A239GP86_9ACTN</name>
<evidence type="ECO:0000313" key="2">
    <source>
        <dbReference type="Proteomes" id="UP000198362"/>
    </source>
</evidence>
<evidence type="ECO:0000313" key="1">
    <source>
        <dbReference type="EMBL" id="SNS71066.1"/>
    </source>
</evidence>
<dbReference type="OrthoDB" id="3575693at2"/>
<dbReference type="Proteomes" id="UP000198362">
    <property type="component" value="Unassembled WGS sequence"/>
</dbReference>
<dbReference type="AlphaFoldDB" id="A0A239GP86"/>
<reference evidence="1 2" key="1">
    <citation type="submission" date="2017-06" db="EMBL/GenBank/DDBJ databases">
        <authorList>
            <person name="Kim H.J."/>
            <person name="Triplett B.A."/>
        </authorList>
    </citation>
    <scope>NUCLEOTIDE SEQUENCE [LARGE SCALE GENOMIC DNA]</scope>
    <source>
        <strain evidence="1 2">CGMCC 4.5593</strain>
    </source>
</reference>
<dbReference type="EMBL" id="FZPH01000001">
    <property type="protein sequence ID" value="SNS71066.1"/>
    <property type="molecule type" value="Genomic_DNA"/>
</dbReference>
<protein>
    <submittedName>
        <fullName evidence="1">Uncharacterized protein</fullName>
    </submittedName>
</protein>
<organism evidence="1 2">
    <name type="scientific">Asanoa hainanensis</name>
    <dbReference type="NCBI Taxonomy" id="560556"/>
    <lineage>
        <taxon>Bacteria</taxon>
        <taxon>Bacillati</taxon>
        <taxon>Actinomycetota</taxon>
        <taxon>Actinomycetes</taxon>
        <taxon>Micromonosporales</taxon>
        <taxon>Micromonosporaceae</taxon>
        <taxon>Asanoa</taxon>
    </lineage>
</organism>
<gene>
    <name evidence="1" type="ORF">SAMN05421812_101508</name>
</gene>
<accession>A0A239GP86</accession>
<keyword evidence="2" id="KW-1185">Reference proteome</keyword>
<sequence length="83" mass="9522">MASPTKWLRANAQHYLLRDAQARVARAHGVAPPPIRGSLFWSRIFVPVYRLLPWSLRRTVMTAMPGSHRKQWPRPTRPEGPAV</sequence>
<proteinExistence type="predicted"/>
<dbReference type="RefSeq" id="WP_089244169.1">
    <property type="nucleotide sequence ID" value="NZ_FZPH01000001.1"/>
</dbReference>